<keyword evidence="2" id="KW-0378">Hydrolase</keyword>
<dbReference type="OrthoDB" id="9788260at2"/>
<accession>A0A2M8IYN3</accession>
<reference evidence="2 3" key="1">
    <citation type="journal article" date="2018" name="Int. J. Syst. Evol. Microbiol.">
        <title>Pseudooceanicola lipolyticus sp. nov., a marine alphaproteobacterium, reclassification of Oceanicola flagellatus as Pseudooceanicola flagellatus comb. nov. and emended description of the genus Pseudooceanicola.</title>
        <authorList>
            <person name="Huang M.-M."/>
            <person name="Guo L.-L."/>
            <person name="Wu Y.-H."/>
            <person name="Lai Q.-L."/>
            <person name="Shao Z.-Z."/>
            <person name="Wang C.-S."/>
            <person name="Wu M."/>
            <person name="Xu X.-W."/>
        </authorList>
    </citation>
    <scope>NUCLEOTIDE SEQUENCE [LARGE SCALE GENOMIC DNA]</scope>
    <source>
        <strain evidence="2 3">157</strain>
    </source>
</reference>
<dbReference type="PANTHER" id="PTHR11614">
    <property type="entry name" value="PHOSPHOLIPASE-RELATED"/>
    <property type="match status" value="1"/>
</dbReference>
<dbReference type="Proteomes" id="UP000231553">
    <property type="component" value="Unassembled WGS sequence"/>
</dbReference>
<dbReference type="AlphaFoldDB" id="A0A2M8IYN3"/>
<dbReference type="InterPro" id="IPR029058">
    <property type="entry name" value="AB_hydrolase_fold"/>
</dbReference>
<dbReference type="EMBL" id="PGTB01000079">
    <property type="protein sequence ID" value="PJE35646.1"/>
    <property type="molecule type" value="Genomic_DNA"/>
</dbReference>
<dbReference type="InterPro" id="IPR000073">
    <property type="entry name" value="AB_hydrolase_1"/>
</dbReference>
<comment type="caution">
    <text evidence="2">The sequence shown here is derived from an EMBL/GenBank/DDBJ whole genome shotgun (WGS) entry which is preliminary data.</text>
</comment>
<feature type="domain" description="Serine aminopeptidase S33" evidence="1">
    <location>
        <begin position="40"/>
        <end position="293"/>
    </location>
</feature>
<dbReference type="GO" id="GO:0016787">
    <property type="term" value="F:hydrolase activity"/>
    <property type="evidence" value="ECO:0007669"/>
    <property type="project" value="UniProtKB-KW"/>
</dbReference>
<protein>
    <submittedName>
        <fullName evidence="2">Alpha/beta hydrolase</fullName>
    </submittedName>
</protein>
<keyword evidence="3" id="KW-1185">Reference proteome</keyword>
<dbReference type="Gene3D" id="3.40.50.1820">
    <property type="entry name" value="alpha/beta hydrolase"/>
    <property type="match status" value="1"/>
</dbReference>
<dbReference type="Pfam" id="PF12146">
    <property type="entry name" value="Hydrolase_4"/>
    <property type="match status" value="1"/>
</dbReference>
<evidence type="ECO:0000313" key="3">
    <source>
        <dbReference type="Proteomes" id="UP000231553"/>
    </source>
</evidence>
<evidence type="ECO:0000313" key="2">
    <source>
        <dbReference type="EMBL" id="PJE35646.1"/>
    </source>
</evidence>
<gene>
    <name evidence="2" type="ORF">CVM52_16110</name>
</gene>
<name>A0A2M8IYN3_9RHOB</name>
<dbReference type="RefSeq" id="WP_100163502.1">
    <property type="nucleotide sequence ID" value="NZ_PGTB01000079.1"/>
</dbReference>
<dbReference type="InterPro" id="IPR022742">
    <property type="entry name" value="Hydrolase_4"/>
</dbReference>
<proteinExistence type="predicted"/>
<dbReference type="SUPFAM" id="SSF53474">
    <property type="entry name" value="alpha/beta-Hydrolases"/>
    <property type="match status" value="1"/>
</dbReference>
<evidence type="ECO:0000259" key="1">
    <source>
        <dbReference type="Pfam" id="PF12146"/>
    </source>
</evidence>
<dbReference type="PRINTS" id="PR00111">
    <property type="entry name" value="ABHYDROLASE"/>
</dbReference>
<sequence length="321" mass="35399">MALLPAPYFHDIAGGPQAEAHWATSQDGVRIRIAFWPLAEAKGTVLLFPGRTEYLEKYGITAGELAARGYAMVSIDWRGQGLADRLIDDRRVGHVTRFPDYQKDVAAALEIARRLGAPEPWHLIGHSMGGAIGLRAVLEGLPVKSCTFTGPMWGISMSALMRPLGWALPRVASLVGMGTRLPPTTTYAPYVLDNPFEGNMLTTDRDMYLMMQSQLGAQPGLALGGPSLIWLREGLQECKYLMRQTAPDLPCLTFLGEDERIIDTAAVHERMRRWPRGELVMVPGAQHEVLMERPALRNSVLDRMADLWAGRVGQTDAAKRA</sequence>
<organism evidence="2 3">
    <name type="scientific">Pseudooceanicola lipolyticus</name>
    <dbReference type="NCBI Taxonomy" id="2029104"/>
    <lineage>
        <taxon>Bacteria</taxon>
        <taxon>Pseudomonadati</taxon>
        <taxon>Pseudomonadota</taxon>
        <taxon>Alphaproteobacteria</taxon>
        <taxon>Rhodobacterales</taxon>
        <taxon>Paracoccaceae</taxon>
        <taxon>Pseudooceanicola</taxon>
    </lineage>
</organism>
<dbReference type="InterPro" id="IPR051044">
    <property type="entry name" value="MAG_DAG_Lipase"/>
</dbReference>